<dbReference type="RefSeq" id="WP_052117605.1">
    <property type="nucleotide sequence ID" value="NZ_JNCF01000020.1"/>
</dbReference>
<keyword evidence="3" id="KW-1185">Reference proteome</keyword>
<dbReference type="SMART" id="SM00248">
    <property type="entry name" value="ANK"/>
    <property type="match status" value="6"/>
</dbReference>
<proteinExistence type="predicted"/>
<feature type="region of interest" description="Disordered" evidence="1">
    <location>
        <begin position="945"/>
        <end position="974"/>
    </location>
</feature>
<dbReference type="AlphaFoldDB" id="A0A0A2SV83"/>
<name>A0A0A2SV83_9GAMM</name>
<evidence type="ECO:0000256" key="1">
    <source>
        <dbReference type="SAM" id="MobiDB-lite"/>
    </source>
</evidence>
<dbReference type="STRING" id="1498499.EP47_09330"/>
<dbReference type="PANTHER" id="PTHR46586">
    <property type="entry name" value="ANKYRIN REPEAT-CONTAINING PROTEIN"/>
    <property type="match status" value="1"/>
</dbReference>
<accession>A0A0A2SV83</accession>
<dbReference type="PANTHER" id="PTHR46586:SF3">
    <property type="entry name" value="ANKYRIN REPEAT-CONTAINING PROTEIN"/>
    <property type="match status" value="1"/>
</dbReference>
<dbReference type="Proteomes" id="UP000054422">
    <property type="component" value="Unassembled WGS sequence"/>
</dbReference>
<dbReference type="InterPro" id="IPR052050">
    <property type="entry name" value="SecEffector_AnkRepeat"/>
</dbReference>
<dbReference type="SUPFAM" id="SSF48403">
    <property type="entry name" value="Ankyrin repeat"/>
    <property type="match status" value="1"/>
</dbReference>
<dbReference type="InterPro" id="IPR002110">
    <property type="entry name" value="Ankyrin_rpt"/>
</dbReference>
<sequence>MSIPSELNKYPVLCAFLESDPPDTSLVSKLATGSYNLALNNGLSLLQLCAYLGKTAHIQASAFQDYHGEIKNRSYSAIHLAAANGHLDTVNYLEGYLNDGEKKEAVQAIRYAALVDAAKNGHTEIVKHLESYLTDQEKMDAIKIDSYSVIRLAAANGHLDTLKYLETHLNDQEKKAVTKAYDYSITRSAAKGGFLEIIKHIERHLDEKEKKEAVKAYKYSVIRTAAEGGFLEIIKHLVESLDEQEKKQAIREDRYSPFQLAAKGGHIETFRHLETYLDEQEIKQVIKSGDYAAYRLAAGNGHKELVDYLEKQLDEQEKKEAAKAQNYNITQSAAKGGFTEIIKHIETHLNEVEKKEAVKANRYAAYRRAVEAGHPDTVRHLETQLDDTEKKEQVKQSNYMIIRNLAKNGHLKMIKHLETHLNEQEKYEAVKYNRYAALQNAISQGHREIVHHFLEIADVLAYVEMHDEEYGANYVYPFIEQKLRIIAQAKTSYEQANPNGVFDVSAEEARHCFYILRNLIRRNNPDLQDDFLLLMDIPAVKSLLHTAVTPEEQNELLRLALSEDNDWAATQLLQVPAVRHLAEQSNFYQQFNLGALDLRRLAQDHESSMTALTQGEQKRLKAAMERYEPMMKDAGVENLFAELLNDLSSRYQQNPASIEYNGQTLVLPEQWSDFQALNLDADSYQHAMMAYYQHTVHTVLRYFSKPNPWMANNASYVYVDEEQAGRYSTFEEYKPLIVLFWLAAIDSSIVGSDNFKTPEERLDHFLMELALIGRAHNWDKTRIATDAKGSEYEEEYDDLEGDKPSCFSGVKRRLFQSVPGHPLLIMLTLDDVRQELREFVRHFYSSNINSLNREKINDAIETFLDEDTIDEILVNLNISPTKQAEFQQSLVDKYGEQANDSQFTQWIRTEFSFKGKEQGSHLLNFMDLGQLRQFLITPSLKQGENPAGFFSSDSLRNTEPEQLDEDSPSLNKAL</sequence>
<evidence type="ECO:0000313" key="2">
    <source>
        <dbReference type="EMBL" id="KGP63324.1"/>
    </source>
</evidence>
<dbReference type="EMBL" id="JNCF01000020">
    <property type="protein sequence ID" value="KGP63324.1"/>
    <property type="molecule type" value="Genomic_DNA"/>
</dbReference>
<dbReference type="Gene3D" id="1.25.40.20">
    <property type="entry name" value="Ankyrin repeat-containing domain"/>
    <property type="match status" value="3"/>
</dbReference>
<dbReference type="InterPro" id="IPR036770">
    <property type="entry name" value="Ankyrin_rpt-contain_sf"/>
</dbReference>
<organism evidence="2 3">
    <name type="scientific">Legionella norrlandica</name>
    <dbReference type="NCBI Taxonomy" id="1498499"/>
    <lineage>
        <taxon>Bacteria</taxon>
        <taxon>Pseudomonadati</taxon>
        <taxon>Pseudomonadota</taxon>
        <taxon>Gammaproteobacteria</taxon>
        <taxon>Legionellales</taxon>
        <taxon>Legionellaceae</taxon>
        <taxon>Legionella</taxon>
    </lineage>
</organism>
<evidence type="ECO:0000313" key="3">
    <source>
        <dbReference type="Proteomes" id="UP000054422"/>
    </source>
</evidence>
<reference evidence="2 3" key="1">
    <citation type="submission" date="2014-05" db="EMBL/GenBank/DDBJ databases">
        <authorList>
            <person name="Rizzardi K."/>
            <person name="Winiecka-Krusnell J."/>
            <person name="Ramliden M."/>
            <person name="Alm E."/>
            <person name="Andersson S."/>
            <person name="Byfors S."/>
        </authorList>
    </citation>
    <scope>NUCLEOTIDE SEQUENCE [LARGE SCALE GENOMIC DNA]</scope>
    <source>
        <strain evidence="2 3">LEGN</strain>
    </source>
</reference>
<protein>
    <submittedName>
        <fullName evidence="2">Uncharacterized protein</fullName>
    </submittedName>
</protein>
<gene>
    <name evidence="2" type="ORF">EP47_09330</name>
</gene>
<comment type="caution">
    <text evidence="2">The sequence shown here is derived from an EMBL/GenBank/DDBJ whole genome shotgun (WGS) entry which is preliminary data.</text>
</comment>
<dbReference type="OrthoDB" id="5649599at2"/>